<sequence length="63" mass="6799">MRKLLSLVAALSIIIGGAHYASDQIKLSYYDDPGPKTVIRMALDNTPEPKGIVVNNTTTLVTL</sequence>
<evidence type="ECO:0000313" key="3">
    <source>
        <dbReference type="Proteomes" id="UP000195437"/>
    </source>
</evidence>
<keyword evidence="1" id="KW-0732">Signal</keyword>
<feature type="signal peptide" evidence="1">
    <location>
        <begin position="1"/>
        <end position="20"/>
    </location>
</feature>
<dbReference type="AlphaFoldDB" id="A0A1Y0IHQ6"/>
<feature type="chain" id="PRO_5038378218" evidence="1">
    <location>
        <begin position="21"/>
        <end position="63"/>
    </location>
</feature>
<keyword evidence="3" id="KW-1185">Reference proteome</keyword>
<dbReference type="Proteomes" id="UP000195437">
    <property type="component" value="Chromosome"/>
</dbReference>
<name>A0A1Y0IHQ6_9BACL</name>
<evidence type="ECO:0000256" key="1">
    <source>
        <dbReference type="SAM" id="SignalP"/>
    </source>
</evidence>
<organism evidence="2 3">
    <name type="scientific">Tumebacillus avium</name>
    <dbReference type="NCBI Taxonomy" id="1903704"/>
    <lineage>
        <taxon>Bacteria</taxon>
        <taxon>Bacillati</taxon>
        <taxon>Bacillota</taxon>
        <taxon>Bacilli</taxon>
        <taxon>Bacillales</taxon>
        <taxon>Alicyclobacillaceae</taxon>
        <taxon>Tumebacillus</taxon>
    </lineage>
</organism>
<proteinExistence type="predicted"/>
<protein>
    <submittedName>
        <fullName evidence="2">Uncharacterized protein</fullName>
    </submittedName>
</protein>
<gene>
    <name evidence="2" type="ORF">CBW65_02050</name>
</gene>
<evidence type="ECO:0000313" key="2">
    <source>
        <dbReference type="EMBL" id="ARU59978.1"/>
    </source>
</evidence>
<dbReference type="EMBL" id="CP021434">
    <property type="protein sequence ID" value="ARU59978.1"/>
    <property type="molecule type" value="Genomic_DNA"/>
</dbReference>
<reference evidence="3" key="1">
    <citation type="submission" date="2017-05" db="EMBL/GenBank/DDBJ databases">
        <authorList>
            <person name="Sung H."/>
        </authorList>
    </citation>
    <scope>NUCLEOTIDE SEQUENCE [LARGE SCALE GENOMIC DNA]</scope>
    <source>
        <strain evidence="3">AR23208</strain>
    </source>
</reference>
<dbReference type="KEGG" id="tum:CBW65_02050"/>
<dbReference type="RefSeq" id="WP_087455366.1">
    <property type="nucleotide sequence ID" value="NZ_CP021434.1"/>
</dbReference>
<accession>A0A1Y0IHQ6</accession>